<dbReference type="PANTHER" id="PTHR31126">
    <property type="entry name" value="TYROSINE-PROTEIN PHOSPHATASE"/>
    <property type="match status" value="1"/>
</dbReference>
<dbReference type="SUPFAM" id="SSF52799">
    <property type="entry name" value="(Phosphotyrosine protein) phosphatases II"/>
    <property type="match status" value="1"/>
</dbReference>
<protein>
    <recommendedName>
        <fullName evidence="1">Tyrosine specific protein phosphatases domain-containing protein</fullName>
    </recommendedName>
</protein>
<organism evidence="2 3">
    <name type="scientific">Gymnopus androsaceus JB14</name>
    <dbReference type="NCBI Taxonomy" id="1447944"/>
    <lineage>
        <taxon>Eukaryota</taxon>
        <taxon>Fungi</taxon>
        <taxon>Dikarya</taxon>
        <taxon>Basidiomycota</taxon>
        <taxon>Agaricomycotina</taxon>
        <taxon>Agaricomycetes</taxon>
        <taxon>Agaricomycetidae</taxon>
        <taxon>Agaricales</taxon>
        <taxon>Marasmiineae</taxon>
        <taxon>Omphalotaceae</taxon>
        <taxon>Gymnopus</taxon>
    </lineage>
</organism>
<dbReference type="InterPro" id="IPR000387">
    <property type="entry name" value="Tyr_Pase_dom"/>
</dbReference>
<sequence>MLVNAESSIPYPPFVDIEGVINIRSVGGYTTSTGRVVKPNIIYRSGDVSSITERGREQFTQLGVHVVFDFRADNEIKDYDSATPAIEGVRIIRAPAGIPNAFDPVSIAMRLKKYETNELEAFLVTYQEILETAGETFRKVFTHLRDYPDQTCLVHCTAGKDRTGMFIALFMMVLGVLDTQVIQEYALTSAGLAPVFHLLTRKFQNIAVFRDNWKGMIAMGTSKPETMTAILQIIREKYGGVEGYFKTHLQMDEQDIEKIRSNYLL</sequence>
<dbReference type="OrthoDB" id="9988524at2759"/>
<dbReference type="Pfam" id="PF13350">
    <property type="entry name" value="Y_phosphatase3"/>
    <property type="match status" value="1"/>
</dbReference>
<dbReference type="InterPro" id="IPR029021">
    <property type="entry name" value="Prot-tyrosine_phosphatase-like"/>
</dbReference>
<evidence type="ECO:0000313" key="3">
    <source>
        <dbReference type="Proteomes" id="UP000799118"/>
    </source>
</evidence>
<dbReference type="PROSITE" id="PS50056">
    <property type="entry name" value="TYR_PHOSPHATASE_2"/>
    <property type="match status" value="1"/>
</dbReference>
<dbReference type="Proteomes" id="UP000799118">
    <property type="component" value="Unassembled WGS sequence"/>
</dbReference>
<dbReference type="Gene3D" id="3.90.190.10">
    <property type="entry name" value="Protein tyrosine phosphatase superfamily"/>
    <property type="match status" value="1"/>
</dbReference>
<dbReference type="InterPro" id="IPR026893">
    <property type="entry name" value="Tyr/Ser_Pase_IphP-type"/>
</dbReference>
<proteinExistence type="predicted"/>
<name>A0A6A4HRK8_9AGAR</name>
<keyword evidence="3" id="KW-1185">Reference proteome</keyword>
<evidence type="ECO:0000259" key="1">
    <source>
        <dbReference type="PROSITE" id="PS50056"/>
    </source>
</evidence>
<dbReference type="EMBL" id="ML769455">
    <property type="protein sequence ID" value="KAE9400593.1"/>
    <property type="molecule type" value="Genomic_DNA"/>
</dbReference>
<dbReference type="AlphaFoldDB" id="A0A6A4HRK8"/>
<accession>A0A6A4HRK8</accession>
<reference evidence="2" key="1">
    <citation type="journal article" date="2019" name="Environ. Microbiol.">
        <title>Fungal ecological strategies reflected in gene transcription - a case study of two litter decomposers.</title>
        <authorList>
            <person name="Barbi F."/>
            <person name="Kohler A."/>
            <person name="Barry K."/>
            <person name="Baskaran P."/>
            <person name="Daum C."/>
            <person name="Fauchery L."/>
            <person name="Ihrmark K."/>
            <person name="Kuo A."/>
            <person name="LaButti K."/>
            <person name="Lipzen A."/>
            <person name="Morin E."/>
            <person name="Grigoriev I.V."/>
            <person name="Henrissat B."/>
            <person name="Lindahl B."/>
            <person name="Martin F."/>
        </authorList>
    </citation>
    <scope>NUCLEOTIDE SEQUENCE</scope>
    <source>
        <strain evidence="2">JB14</strain>
    </source>
</reference>
<dbReference type="InterPro" id="IPR016130">
    <property type="entry name" value="Tyr_Pase_AS"/>
</dbReference>
<dbReference type="GO" id="GO:0004721">
    <property type="term" value="F:phosphoprotein phosphatase activity"/>
    <property type="evidence" value="ECO:0007669"/>
    <property type="project" value="InterPro"/>
</dbReference>
<dbReference type="PROSITE" id="PS00383">
    <property type="entry name" value="TYR_PHOSPHATASE_1"/>
    <property type="match status" value="1"/>
</dbReference>
<evidence type="ECO:0000313" key="2">
    <source>
        <dbReference type="EMBL" id="KAE9400593.1"/>
    </source>
</evidence>
<gene>
    <name evidence="2" type="ORF">BT96DRAFT_919426</name>
</gene>
<feature type="domain" description="Tyrosine specific protein phosphatases" evidence="1">
    <location>
        <begin position="127"/>
        <end position="178"/>
    </location>
</feature>
<dbReference type="PANTHER" id="PTHR31126:SF1">
    <property type="entry name" value="TYROSINE SPECIFIC PROTEIN PHOSPHATASES DOMAIN-CONTAINING PROTEIN"/>
    <property type="match status" value="1"/>
</dbReference>